<name>B6VNI1_PHOAA</name>
<dbReference type="AlphaFoldDB" id="B6VNI1"/>
<dbReference type="InterPro" id="IPR002104">
    <property type="entry name" value="Integrase_catalytic"/>
</dbReference>
<accession>C7BIK8</accession>
<dbReference type="GO" id="GO:0003677">
    <property type="term" value="F:DNA binding"/>
    <property type="evidence" value="ECO:0007669"/>
    <property type="project" value="InterPro"/>
</dbReference>
<dbReference type="InterPro" id="IPR013762">
    <property type="entry name" value="Integrase-like_cat_sf"/>
</dbReference>
<protein>
    <submittedName>
        <fullName evidence="3 4">Integrase-like protein</fullName>
    </submittedName>
</protein>
<evidence type="ECO:0000313" key="5">
    <source>
        <dbReference type="Proteomes" id="UP000002747"/>
    </source>
</evidence>
<dbReference type="GO" id="GO:0006310">
    <property type="term" value="P:DNA recombination"/>
    <property type="evidence" value="ECO:0007669"/>
    <property type="project" value="UniProtKB-KW"/>
</dbReference>
<dbReference type="EMBL" id="FM211060">
    <property type="protein sequence ID" value="CAR67711.1"/>
    <property type="molecule type" value="Genomic_DNA"/>
</dbReference>
<dbReference type="GO" id="GO:0015074">
    <property type="term" value="P:DNA integration"/>
    <property type="evidence" value="ECO:0007669"/>
    <property type="project" value="InterPro"/>
</dbReference>
<proteinExistence type="predicted"/>
<reference evidence="3 5" key="4">
    <citation type="journal article" date="2009" name="BMC Genomics">
        <title>Comparative genomics of the emerging human pathogen Photorhabdus asymbiotica with the insect pathogen Photorhabdus luminescens.</title>
        <authorList>
            <person name="Wilkinson P."/>
            <person name="Waterfield N.R."/>
            <person name="Crossman L."/>
            <person name="Corton C."/>
            <person name="Sanchez-Contreras M."/>
            <person name="Vlisidou I."/>
            <person name="Barron A."/>
            <person name="Bignell A."/>
            <person name="Clark L."/>
            <person name="Ormond D."/>
            <person name="Mayho M."/>
            <person name="Bason N."/>
            <person name="Smith F."/>
            <person name="Simmonds M."/>
            <person name="Churcher C."/>
            <person name="Harris D."/>
            <person name="Thompson N.R."/>
            <person name="Quail M."/>
            <person name="Parkhill J."/>
            <person name="ffrench-Constant R.H."/>
        </authorList>
    </citation>
    <scope>NUCLEOTIDE SEQUENCE [LARGE SCALE GENOMIC DNA]</scope>
    <source>
        <strain evidence="5">ATCC 43949 / 3105-77</strain>
        <strain evidence="3">ATCC43949</strain>
    </source>
</reference>
<dbReference type="EMBL" id="FM162591">
    <property type="protein sequence ID" value="CAQ85382.1"/>
    <property type="molecule type" value="Genomic_DNA"/>
</dbReference>
<evidence type="ECO:0000259" key="2">
    <source>
        <dbReference type="Pfam" id="PF00589"/>
    </source>
</evidence>
<dbReference type="SUPFAM" id="SSF56349">
    <property type="entry name" value="DNA breaking-rejoining enzymes"/>
    <property type="match status" value="1"/>
</dbReference>
<dbReference type="Pfam" id="PF00589">
    <property type="entry name" value="Phage_integrase"/>
    <property type="match status" value="1"/>
</dbReference>
<dbReference type="Gene3D" id="1.10.443.10">
    <property type="entry name" value="Intergrase catalytic core"/>
    <property type="match status" value="1"/>
</dbReference>
<keyword evidence="1" id="KW-0233">DNA recombination</keyword>
<evidence type="ECO:0000313" key="4">
    <source>
        <dbReference type="EMBL" id="CAR67711.1"/>
    </source>
</evidence>
<dbReference type="CDD" id="cd00397">
    <property type="entry name" value="DNA_BRE_C"/>
    <property type="match status" value="1"/>
</dbReference>
<organism evidence="4">
    <name type="scientific">Photorhabdus asymbiotica subsp. asymbiotica (strain ATCC 43949 / 3105-77)</name>
    <name type="common">Xenorhabdus luminescens (strain 2)</name>
    <dbReference type="NCBI Taxonomy" id="553480"/>
    <lineage>
        <taxon>Bacteria</taxon>
        <taxon>Pseudomonadati</taxon>
        <taxon>Pseudomonadota</taxon>
        <taxon>Gammaproteobacteria</taxon>
        <taxon>Enterobacterales</taxon>
        <taxon>Morganellaceae</taxon>
        <taxon>Photorhabdus</taxon>
    </lineage>
</organism>
<dbReference type="eggNOG" id="COG4974">
    <property type="taxonomic scope" value="Bacteria"/>
</dbReference>
<reference evidence="4" key="3">
    <citation type="submission" date="2008-09" db="EMBL/GenBank/DDBJ databases">
        <authorList>
            <person name="Thomson N.R."/>
        </authorList>
    </citation>
    <scope>NUCLEOTIDE SEQUENCE</scope>
    <source>
        <strain evidence="4">ATCC 43949</strain>
    </source>
</reference>
<gene>
    <name evidence="3" type="ordered locus">PAU_03294</name>
    <name evidence="4" type="ORF">PA-RVA20-21-0100</name>
</gene>
<accession>B6VNI1</accession>
<reference evidence="4" key="1">
    <citation type="journal article" date="2008" name="Proc. Natl. Acad. Sci. U.S.A.">
        <title>Rapid virulence annotation (RVA): identification of virulence factors using a bacterial genome library and multiple invertebrate hosts.</title>
        <authorList>
            <person name="Waterfield N.R."/>
            <person name="Sanchez-Contreras M."/>
            <person name="Eleftherianos I."/>
            <person name="Dowling A."/>
            <person name="Wilkinson P."/>
            <person name="Parkhill J."/>
            <person name="Thomson N."/>
            <person name="Reynolds S.E."/>
            <person name="Bode H.B."/>
            <person name="Dorus S."/>
            <person name="Ffrench-Constant R.H."/>
        </authorList>
    </citation>
    <scope>NUCLEOTIDE SEQUENCE</scope>
    <source>
        <strain evidence="4">ATCC 43949</strain>
    </source>
</reference>
<dbReference type="Proteomes" id="UP000002747">
    <property type="component" value="Chromosome"/>
</dbReference>
<evidence type="ECO:0000313" key="3">
    <source>
        <dbReference type="EMBL" id="CAQ85382.1"/>
    </source>
</evidence>
<dbReference type="InterPro" id="IPR011010">
    <property type="entry name" value="DNA_brk_join_enz"/>
</dbReference>
<feature type="domain" description="Tyr recombinase" evidence="2">
    <location>
        <begin position="9"/>
        <end position="52"/>
    </location>
</feature>
<sequence length="80" mass="9103">MSKECGFDVGPHSFRHTLVTELMKAPDRNLQMVRGLLGHRSIATTMEYIDINLDIAGRALERELMLYIDVEPERGEMLIG</sequence>
<dbReference type="KEGG" id="pay:PAU_03294"/>
<evidence type="ECO:0000256" key="1">
    <source>
        <dbReference type="ARBA" id="ARBA00023172"/>
    </source>
</evidence>
<reference evidence="3" key="2">
    <citation type="submission" date="2008-05" db="EMBL/GenBank/DDBJ databases">
        <authorList>
            <person name="Crossman L.C."/>
        </authorList>
    </citation>
    <scope>NUCLEOTIDE SEQUENCE</scope>
    <source>
        <strain evidence="3">ATCC43949</strain>
    </source>
</reference>